<accession>W9RXZ7</accession>
<protein>
    <submittedName>
        <fullName evidence="2">Uncharacterized protein</fullName>
    </submittedName>
</protein>
<evidence type="ECO:0000313" key="3">
    <source>
        <dbReference type="Proteomes" id="UP000030645"/>
    </source>
</evidence>
<organism evidence="2 3">
    <name type="scientific">Morus notabilis</name>
    <dbReference type="NCBI Taxonomy" id="981085"/>
    <lineage>
        <taxon>Eukaryota</taxon>
        <taxon>Viridiplantae</taxon>
        <taxon>Streptophyta</taxon>
        <taxon>Embryophyta</taxon>
        <taxon>Tracheophyta</taxon>
        <taxon>Spermatophyta</taxon>
        <taxon>Magnoliopsida</taxon>
        <taxon>eudicotyledons</taxon>
        <taxon>Gunneridae</taxon>
        <taxon>Pentapetalae</taxon>
        <taxon>rosids</taxon>
        <taxon>fabids</taxon>
        <taxon>Rosales</taxon>
        <taxon>Moraceae</taxon>
        <taxon>Moreae</taxon>
        <taxon>Morus</taxon>
    </lineage>
</organism>
<name>W9RXZ7_9ROSA</name>
<dbReference type="AlphaFoldDB" id="W9RXZ7"/>
<gene>
    <name evidence="2" type="ORF">L484_017924</name>
</gene>
<proteinExistence type="predicted"/>
<feature type="region of interest" description="Disordered" evidence="1">
    <location>
        <begin position="52"/>
        <end position="83"/>
    </location>
</feature>
<evidence type="ECO:0000313" key="2">
    <source>
        <dbReference type="EMBL" id="EXB76923.1"/>
    </source>
</evidence>
<reference evidence="3" key="1">
    <citation type="submission" date="2013-01" db="EMBL/GenBank/DDBJ databases">
        <title>Draft Genome Sequence of a Mulberry Tree, Morus notabilis C.K. Schneid.</title>
        <authorList>
            <person name="He N."/>
            <person name="Zhao S."/>
        </authorList>
    </citation>
    <scope>NUCLEOTIDE SEQUENCE</scope>
</reference>
<dbReference type="EMBL" id="KE344738">
    <property type="protein sequence ID" value="EXB76923.1"/>
    <property type="molecule type" value="Genomic_DNA"/>
</dbReference>
<sequence length="99" mass="10924">MATNKGGKVRGHNQRAHIRIFKNEALRQPGELTDMMVTFLEESRSIKAIIRREGSELGSHTRGTEGHPNLARGLSKGNPRPGGQLLCEEIWVTCGMVTT</sequence>
<evidence type="ECO:0000256" key="1">
    <source>
        <dbReference type="SAM" id="MobiDB-lite"/>
    </source>
</evidence>
<dbReference type="Proteomes" id="UP000030645">
    <property type="component" value="Unassembled WGS sequence"/>
</dbReference>
<keyword evidence="3" id="KW-1185">Reference proteome</keyword>